<evidence type="ECO:0000256" key="2">
    <source>
        <dbReference type="ARBA" id="ARBA00022457"/>
    </source>
</evidence>
<dbReference type="InterPro" id="IPR001126">
    <property type="entry name" value="UmuC"/>
</dbReference>
<dbReference type="PROSITE" id="PS50173">
    <property type="entry name" value="UMUC"/>
    <property type="match status" value="1"/>
</dbReference>
<dbReference type="GO" id="GO:0009432">
    <property type="term" value="P:SOS response"/>
    <property type="evidence" value="ECO:0007669"/>
    <property type="project" value="TreeGrafter"/>
</dbReference>
<keyword evidence="2" id="KW-0515">Mutator protein</keyword>
<dbReference type="GO" id="GO:0005829">
    <property type="term" value="C:cytosol"/>
    <property type="evidence" value="ECO:0007669"/>
    <property type="project" value="TreeGrafter"/>
</dbReference>
<dbReference type="GO" id="GO:0006281">
    <property type="term" value="P:DNA repair"/>
    <property type="evidence" value="ECO:0007669"/>
    <property type="project" value="InterPro"/>
</dbReference>
<evidence type="ECO:0000256" key="1">
    <source>
        <dbReference type="ARBA" id="ARBA00010945"/>
    </source>
</evidence>
<proteinExistence type="inferred from homology"/>
<dbReference type="GO" id="GO:0003887">
    <property type="term" value="F:DNA-directed DNA polymerase activity"/>
    <property type="evidence" value="ECO:0007669"/>
    <property type="project" value="UniProtKB-KW"/>
</dbReference>
<keyword evidence="5" id="KW-0808">Transferase</keyword>
<dbReference type="EMBL" id="SVER01000035">
    <property type="protein sequence ID" value="MBE5920492.1"/>
    <property type="molecule type" value="Genomic_DNA"/>
</dbReference>
<evidence type="ECO:0000313" key="7">
    <source>
        <dbReference type="EMBL" id="MBE5920492.1"/>
    </source>
</evidence>
<keyword evidence="4" id="KW-0227">DNA damage</keyword>
<reference evidence="7" key="1">
    <citation type="submission" date="2019-04" db="EMBL/GenBank/DDBJ databases">
        <title>Evolution of Biomass-Degrading Anaerobic Consortia Revealed by Metagenomics.</title>
        <authorList>
            <person name="Peng X."/>
        </authorList>
    </citation>
    <scope>NUCLEOTIDE SEQUENCE</scope>
    <source>
        <strain evidence="7">SIG311</strain>
    </source>
</reference>
<dbReference type="PANTHER" id="PTHR11076">
    <property type="entry name" value="DNA REPAIR POLYMERASE UMUC / TRANSFERASE FAMILY MEMBER"/>
    <property type="match status" value="1"/>
</dbReference>
<dbReference type="GO" id="GO:0032259">
    <property type="term" value="P:methylation"/>
    <property type="evidence" value="ECO:0007669"/>
    <property type="project" value="UniProtKB-KW"/>
</dbReference>
<dbReference type="Gene3D" id="1.10.150.20">
    <property type="entry name" value="5' to 3' exonuclease, C-terminal subdomain"/>
    <property type="match status" value="1"/>
</dbReference>
<dbReference type="InterPro" id="IPR043502">
    <property type="entry name" value="DNA/RNA_pol_sf"/>
</dbReference>
<dbReference type="AlphaFoldDB" id="A0A927YNS6"/>
<dbReference type="SUPFAM" id="SSF56672">
    <property type="entry name" value="DNA/RNA polymerases"/>
    <property type="match status" value="1"/>
</dbReference>
<dbReference type="InterPro" id="IPR043128">
    <property type="entry name" value="Rev_trsase/Diguanyl_cyclase"/>
</dbReference>
<feature type="domain" description="UmuC" evidence="6">
    <location>
        <begin position="13"/>
        <end position="226"/>
    </location>
</feature>
<protein>
    <submittedName>
        <fullName evidence="7">DNA methylase</fullName>
    </submittedName>
</protein>
<comment type="similarity">
    <text evidence="1">Belongs to the DNA polymerase type-Y family.</text>
</comment>
<organism evidence="7 8">
    <name type="scientific">Pseudobutyrivibrio ruminis</name>
    <dbReference type="NCBI Taxonomy" id="46206"/>
    <lineage>
        <taxon>Bacteria</taxon>
        <taxon>Bacillati</taxon>
        <taxon>Bacillota</taxon>
        <taxon>Clostridia</taxon>
        <taxon>Lachnospirales</taxon>
        <taxon>Lachnospiraceae</taxon>
        <taxon>Pseudobutyrivibrio</taxon>
    </lineage>
</organism>
<dbReference type="Gene3D" id="3.30.70.270">
    <property type="match status" value="1"/>
</dbReference>
<dbReference type="Pfam" id="PF00817">
    <property type="entry name" value="IMS"/>
    <property type="match status" value="1"/>
</dbReference>
<keyword evidence="5" id="KW-0239">DNA-directed DNA polymerase</keyword>
<dbReference type="InterPro" id="IPR050116">
    <property type="entry name" value="DNA_polymerase-Y"/>
</dbReference>
<sequence>MDNSEHLLLPKCYIAIDMKSFYASVECVARGLDPLKANLLVADSSRSDQTICLAVSPALKAIGVPSRPRLFEAKQAIDRYEKLHHTKILYITAVPRMLEYEKVSAKIYGIFLKYVAPEDIHVYSIDESFIDCTPYLHLYENEAIRTGQNPAHVMALTMIKDVLKQTGITATVGIGTNLYLAKVAMDIVAKKAPADNDGVRIADLDEESYKILLWPHKPLTDFWQIGRGKARRLESNMMFTMGDVAERSQIDEEWFYKTFGIDAEILIDHAWGIEPVTMQHIKNYKSDTHSLSNGQVLPRPYKYEEVCIVLKEMIDILCCDMYKKNLVSSKFTWWVSYDYKSLEYCPHYDGPLAIDWYGRLHPAHSTGTVNIRTATNTSKLIIDAIMKDVIAKCDHRILFRKLGICACNVKSDGGCYQMDLFTDYEAINKEKQIHGALLNVRTKYGPNAILKGINLLEGATTRERNEQIGGHKA</sequence>
<dbReference type="GO" id="GO:0003684">
    <property type="term" value="F:damaged DNA binding"/>
    <property type="evidence" value="ECO:0007669"/>
    <property type="project" value="InterPro"/>
</dbReference>
<evidence type="ECO:0000313" key="8">
    <source>
        <dbReference type="Proteomes" id="UP000766246"/>
    </source>
</evidence>
<evidence type="ECO:0000259" key="6">
    <source>
        <dbReference type="PROSITE" id="PS50173"/>
    </source>
</evidence>
<evidence type="ECO:0000256" key="4">
    <source>
        <dbReference type="ARBA" id="ARBA00022763"/>
    </source>
</evidence>
<comment type="caution">
    <text evidence="7">The sequence shown here is derived from an EMBL/GenBank/DDBJ whole genome shotgun (WGS) entry which is preliminary data.</text>
</comment>
<name>A0A927YNS6_9FIRM</name>
<dbReference type="Gene3D" id="3.40.1170.60">
    <property type="match status" value="1"/>
</dbReference>
<evidence type="ECO:0000256" key="3">
    <source>
        <dbReference type="ARBA" id="ARBA00022695"/>
    </source>
</evidence>
<dbReference type="GO" id="GO:0008168">
    <property type="term" value="F:methyltransferase activity"/>
    <property type="evidence" value="ECO:0007669"/>
    <property type="project" value="UniProtKB-KW"/>
</dbReference>
<keyword evidence="3" id="KW-0548">Nucleotidyltransferase</keyword>
<accession>A0A927YNS6</accession>
<keyword evidence="7" id="KW-0489">Methyltransferase</keyword>
<dbReference type="Proteomes" id="UP000766246">
    <property type="component" value="Unassembled WGS sequence"/>
</dbReference>
<evidence type="ECO:0000256" key="5">
    <source>
        <dbReference type="ARBA" id="ARBA00022932"/>
    </source>
</evidence>
<dbReference type="PANTHER" id="PTHR11076:SF35">
    <property type="entry name" value="DNA REPAIR PROTEIN HOMOLOG YOBH"/>
    <property type="match status" value="1"/>
</dbReference>
<dbReference type="GO" id="GO:0042276">
    <property type="term" value="P:error-prone translesion synthesis"/>
    <property type="evidence" value="ECO:0007669"/>
    <property type="project" value="TreeGrafter"/>
</dbReference>
<gene>
    <name evidence="7" type="ORF">E7272_11720</name>
</gene>